<dbReference type="RefSeq" id="WP_014804565.1">
    <property type="nucleotide sequence ID" value="NC_018020.1"/>
</dbReference>
<dbReference type="OrthoDB" id="3078236at2"/>
<keyword evidence="2" id="KW-1185">Reference proteome</keyword>
<name>I4B9W7_TURPD</name>
<gene>
    <name evidence="1" type="ordered locus">Turpa_3437</name>
</gene>
<dbReference type="Proteomes" id="UP000006048">
    <property type="component" value="Chromosome"/>
</dbReference>
<dbReference type="AlphaFoldDB" id="I4B9W7"/>
<evidence type="ECO:0000313" key="2">
    <source>
        <dbReference type="Proteomes" id="UP000006048"/>
    </source>
</evidence>
<protein>
    <submittedName>
        <fullName evidence="1">Uncharacterized protein</fullName>
    </submittedName>
</protein>
<organism evidence="1 2">
    <name type="scientific">Turneriella parva (strain ATCC BAA-1111 / DSM 21527 / NCTC 11395 / H)</name>
    <name type="common">Leptospira parva</name>
    <dbReference type="NCBI Taxonomy" id="869212"/>
    <lineage>
        <taxon>Bacteria</taxon>
        <taxon>Pseudomonadati</taxon>
        <taxon>Spirochaetota</taxon>
        <taxon>Spirochaetia</taxon>
        <taxon>Leptospirales</taxon>
        <taxon>Leptospiraceae</taxon>
        <taxon>Turneriella</taxon>
    </lineage>
</organism>
<evidence type="ECO:0000313" key="1">
    <source>
        <dbReference type="EMBL" id="AFM14074.1"/>
    </source>
</evidence>
<dbReference type="HOGENOM" id="CLU_1011731_0_0_12"/>
<dbReference type="EMBL" id="CP002959">
    <property type="protein sequence ID" value="AFM14074.1"/>
    <property type="molecule type" value="Genomic_DNA"/>
</dbReference>
<reference evidence="1 2" key="1">
    <citation type="submission" date="2012-06" db="EMBL/GenBank/DDBJ databases">
        <title>The complete chromosome of genome of Turneriella parva DSM 21527.</title>
        <authorList>
            <consortium name="US DOE Joint Genome Institute (JGI-PGF)"/>
            <person name="Lucas S."/>
            <person name="Han J."/>
            <person name="Lapidus A."/>
            <person name="Bruce D."/>
            <person name="Goodwin L."/>
            <person name="Pitluck S."/>
            <person name="Peters L."/>
            <person name="Kyrpides N."/>
            <person name="Mavromatis K."/>
            <person name="Ivanova N."/>
            <person name="Mikhailova N."/>
            <person name="Chertkov O."/>
            <person name="Detter J.C."/>
            <person name="Tapia R."/>
            <person name="Han C."/>
            <person name="Land M."/>
            <person name="Hauser L."/>
            <person name="Markowitz V."/>
            <person name="Cheng J.-F."/>
            <person name="Hugenholtz P."/>
            <person name="Woyke T."/>
            <person name="Wu D."/>
            <person name="Gronow S."/>
            <person name="Wellnitz S."/>
            <person name="Brambilla E."/>
            <person name="Klenk H.-P."/>
            <person name="Eisen J.A."/>
        </authorList>
    </citation>
    <scope>NUCLEOTIDE SEQUENCE [LARGE SCALE GENOMIC DNA]</scope>
    <source>
        <strain evidence="2">ATCC BAA-1111 / DSM 21527 / NCTC 11395 / H</strain>
    </source>
</reference>
<sequence>MTEKELKELEAKAVADLQAGTRGQQTLRKNLSLDEQGFEVLKEYLIAQDKVILYRARGGGIRLKTPETAIPKIDDKAISEAKTVEETEIQKLLSPTKTEESLYPYVNSWALNSPKYGFSDAAIIGNNHRRKSWENPDLIAWQVYEFENFVGHEIELTTFEVKLSFSVYAIWQACNYRRFSHQTILACYERPDIMYAKEAGRLLEISQHFGIGLISLTPAGAGGKGVTCTEILSPVFQAPPRYELDSFLSDFHDFFKLPHPGSIISGQTYAASSSK</sequence>
<dbReference type="KEGG" id="tpx:Turpa_3437"/>
<accession>I4B9W7</accession>
<proteinExistence type="predicted"/>